<dbReference type="InterPro" id="IPR007621">
    <property type="entry name" value="TPM_dom"/>
</dbReference>
<proteinExistence type="predicted"/>
<accession>A0A8X8IG50</accession>
<gene>
    <name evidence="2" type="ORF">SAMN05444410_12420</name>
</gene>
<dbReference type="PANTHER" id="PTHR30373">
    <property type="entry name" value="UPF0603 PROTEIN YGCG"/>
    <property type="match status" value="1"/>
</dbReference>
<evidence type="ECO:0000259" key="1">
    <source>
        <dbReference type="Pfam" id="PF04536"/>
    </source>
</evidence>
<dbReference type="PANTHER" id="PTHR30373:SF8">
    <property type="entry name" value="BLL7265 PROTEIN"/>
    <property type="match status" value="1"/>
</dbReference>
<feature type="domain" description="TPM" evidence="1">
    <location>
        <begin position="11"/>
        <end position="128"/>
    </location>
</feature>
<dbReference type="Proteomes" id="UP000198711">
    <property type="component" value="Unassembled WGS sequence"/>
</dbReference>
<dbReference type="AlphaFoldDB" id="A0A8X8IG50"/>
<protein>
    <submittedName>
        <fullName evidence="2">Uncharacterized membrane protein</fullName>
    </submittedName>
</protein>
<evidence type="ECO:0000313" key="3">
    <source>
        <dbReference type="Proteomes" id="UP000198711"/>
    </source>
</evidence>
<name>A0A8X8IG50_9BACT</name>
<sequence>MLRLFSKRPDRYFSAEEKQRIVAAIQHAERRTSGELRVFIESRCRFVDPLRRAHEIFGGLKMYETAARNAVLVYIAMKDRQLAVFGDEGIHQRVGSAFWNQEVQQMLQHFNKNNYTEGIVQIVTEIGEALAQHFPYDEQTDKNELPDDIVFGK</sequence>
<dbReference type="Gene3D" id="3.10.310.50">
    <property type="match status" value="1"/>
</dbReference>
<evidence type="ECO:0000313" key="2">
    <source>
        <dbReference type="EMBL" id="SDX66876.1"/>
    </source>
</evidence>
<reference evidence="2 3" key="1">
    <citation type="submission" date="2016-10" db="EMBL/GenBank/DDBJ databases">
        <authorList>
            <person name="Varghese N."/>
            <person name="Submissions S."/>
        </authorList>
    </citation>
    <scope>NUCLEOTIDE SEQUENCE [LARGE SCALE GENOMIC DNA]</scope>
    <source>
        <strain evidence="2 3">DSM 25353</strain>
    </source>
</reference>
<comment type="caution">
    <text evidence="2">The sequence shown here is derived from an EMBL/GenBank/DDBJ whole genome shotgun (WGS) entry which is preliminary data.</text>
</comment>
<dbReference type="RefSeq" id="WP_092727014.1">
    <property type="nucleotide sequence ID" value="NZ_FNNO01000024.1"/>
</dbReference>
<keyword evidence="3" id="KW-1185">Reference proteome</keyword>
<organism evidence="2 3">
    <name type="scientific">Hydrobacter penzbergensis</name>
    <dbReference type="NCBI Taxonomy" id="1235997"/>
    <lineage>
        <taxon>Bacteria</taxon>
        <taxon>Pseudomonadati</taxon>
        <taxon>Bacteroidota</taxon>
        <taxon>Chitinophagia</taxon>
        <taxon>Chitinophagales</taxon>
        <taxon>Chitinophagaceae</taxon>
        <taxon>Hydrobacter</taxon>
    </lineage>
</organism>
<dbReference type="Pfam" id="PF04536">
    <property type="entry name" value="TPM_phosphatase"/>
    <property type="match status" value="1"/>
</dbReference>
<dbReference type="EMBL" id="FNNO01000024">
    <property type="protein sequence ID" value="SDX66876.1"/>
    <property type="molecule type" value="Genomic_DNA"/>
</dbReference>